<sequence>MKRWRAVAGGVAVAVLLGGCGAGTPQDPSPATTSHVVLGSQGRVEHVPPVGNGFGGYGDYAVYLPPGYGQDPQRRYPVVYLLHAGGGDADFYPDLGVAEAMETALAAGSVRPMILVMVDGGPKFAGDGSVAENFDDFFVSDLVPSVDRTWLTRPERAGRAVAGISLGGRHALAIAATHPDLAVAVGGHSTTVANLPDRTAQRLAAAGTSVYLDVGRGDGLFDSDEAFAHALRREGADVRWNPAEGAHEPAYWRGHLPDYLRFYSDELGA</sequence>
<protein>
    <submittedName>
        <fullName evidence="2">Enterochelin esterase-like enzyme</fullName>
    </submittedName>
</protein>
<name>A0A853CG11_9ACTN</name>
<evidence type="ECO:0000256" key="1">
    <source>
        <dbReference type="SAM" id="SignalP"/>
    </source>
</evidence>
<dbReference type="Gene3D" id="3.40.50.1820">
    <property type="entry name" value="alpha/beta hydrolase"/>
    <property type="match status" value="1"/>
</dbReference>
<accession>A0A853CG11</accession>
<gene>
    <name evidence="2" type="ORF">GGQ55_002414</name>
</gene>
<dbReference type="Proteomes" id="UP000541969">
    <property type="component" value="Unassembled WGS sequence"/>
</dbReference>
<feature type="signal peptide" evidence="1">
    <location>
        <begin position="1"/>
        <end position="22"/>
    </location>
</feature>
<keyword evidence="1" id="KW-0732">Signal</keyword>
<dbReference type="InterPro" id="IPR050583">
    <property type="entry name" value="Mycobacterial_A85_antigen"/>
</dbReference>
<comment type="caution">
    <text evidence="2">The sequence shown here is derived from an EMBL/GenBank/DDBJ whole genome shotgun (WGS) entry which is preliminary data.</text>
</comment>
<proteinExistence type="predicted"/>
<dbReference type="SUPFAM" id="SSF53474">
    <property type="entry name" value="alpha/beta-Hydrolases"/>
    <property type="match status" value="1"/>
</dbReference>
<reference evidence="2 3" key="1">
    <citation type="submission" date="2020-07" db="EMBL/GenBank/DDBJ databases">
        <title>Sequencing the genomes of 1000 actinobacteria strains.</title>
        <authorList>
            <person name="Klenk H.-P."/>
        </authorList>
    </citation>
    <scope>NUCLEOTIDE SEQUENCE [LARGE SCALE GENOMIC DNA]</scope>
    <source>
        <strain evidence="2 3">DSM 104001</strain>
    </source>
</reference>
<dbReference type="Pfam" id="PF00756">
    <property type="entry name" value="Esterase"/>
    <property type="match status" value="1"/>
</dbReference>
<dbReference type="EMBL" id="JACBZT010000001">
    <property type="protein sequence ID" value="NYJ06136.1"/>
    <property type="molecule type" value="Genomic_DNA"/>
</dbReference>
<organism evidence="2 3">
    <name type="scientific">Petropleomorpha daqingensis</name>
    <dbReference type="NCBI Taxonomy" id="2026353"/>
    <lineage>
        <taxon>Bacteria</taxon>
        <taxon>Bacillati</taxon>
        <taxon>Actinomycetota</taxon>
        <taxon>Actinomycetes</taxon>
        <taxon>Geodermatophilales</taxon>
        <taxon>Geodermatophilaceae</taxon>
        <taxon>Petropleomorpha</taxon>
    </lineage>
</organism>
<dbReference type="PANTHER" id="PTHR48098">
    <property type="entry name" value="ENTEROCHELIN ESTERASE-RELATED"/>
    <property type="match status" value="1"/>
</dbReference>
<keyword evidence="3" id="KW-1185">Reference proteome</keyword>
<dbReference type="InterPro" id="IPR029058">
    <property type="entry name" value="AB_hydrolase_fold"/>
</dbReference>
<evidence type="ECO:0000313" key="3">
    <source>
        <dbReference type="Proteomes" id="UP000541969"/>
    </source>
</evidence>
<dbReference type="RefSeq" id="WP_179717035.1">
    <property type="nucleotide sequence ID" value="NZ_JACBZT010000001.1"/>
</dbReference>
<evidence type="ECO:0000313" key="2">
    <source>
        <dbReference type="EMBL" id="NYJ06136.1"/>
    </source>
</evidence>
<feature type="chain" id="PRO_5039697424" evidence="1">
    <location>
        <begin position="23"/>
        <end position="269"/>
    </location>
</feature>
<dbReference type="InterPro" id="IPR000801">
    <property type="entry name" value="Esterase-like"/>
</dbReference>
<dbReference type="PROSITE" id="PS51257">
    <property type="entry name" value="PROKAR_LIPOPROTEIN"/>
    <property type="match status" value="1"/>
</dbReference>
<dbReference type="AlphaFoldDB" id="A0A853CG11"/>